<dbReference type="InterPro" id="IPR015590">
    <property type="entry name" value="Aldehyde_DH_dom"/>
</dbReference>
<dbReference type="Gene3D" id="3.40.605.10">
    <property type="entry name" value="Aldehyde Dehydrogenase, Chain A, domain 1"/>
    <property type="match status" value="1"/>
</dbReference>
<organism evidence="8 9">
    <name type="scientific">Lecanosticta acicola</name>
    <dbReference type="NCBI Taxonomy" id="111012"/>
    <lineage>
        <taxon>Eukaryota</taxon>
        <taxon>Fungi</taxon>
        <taxon>Dikarya</taxon>
        <taxon>Ascomycota</taxon>
        <taxon>Pezizomycotina</taxon>
        <taxon>Dothideomycetes</taxon>
        <taxon>Dothideomycetidae</taxon>
        <taxon>Mycosphaerellales</taxon>
        <taxon>Mycosphaerellaceae</taxon>
        <taxon>Lecanosticta</taxon>
    </lineage>
</organism>
<evidence type="ECO:0000256" key="4">
    <source>
        <dbReference type="ARBA" id="ARBA00049194"/>
    </source>
</evidence>
<keyword evidence="2 6" id="KW-0560">Oxidoreductase</keyword>
<dbReference type="Proteomes" id="UP001296104">
    <property type="component" value="Unassembled WGS sequence"/>
</dbReference>
<dbReference type="InterPro" id="IPR016163">
    <property type="entry name" value="Ald_DH_C"/>
</dbReference>
<dbReference type="InterPro" id="IPR016162">
    <property type="entry name" value="Ald_DH_N"/>
</dbReference>
<keyword evidence="9" id="KW-1185">Reference proteome</keyword>
<reference evidence="8" key="1">
    <citation type="submission" date="2023-11" db="EMBL/GenBank/DDBJ databases">
        <authorList>
            <person name="Alioto T."/>
            <person name="Alioto T."/>
            <person name="Gomez Garrido J."/>
        </authorList>
    </citation>
    <scope>NUCLEOTIDE SEQUENCE</scope>
</reference>
<dbReference type="AlphaFoldDB" id="A0AAI8Z353"/>
<dbReference type="Gene3D" id="3.40.309.10">
    <property type="entry name" value="Aldehyde Dehydrogenase, Chain A, domain 2"/>
    <property type="match status" value="1"/>
</dbReference>
<dbReference type="InterPro" id="IPR016161">
    <property type="entry name" value="Ald_DH/histidinol_DH"/>
</dbReference>
<dbReference type="InterPro" id="IPR016160">
    <property type="entry name" value="Ald_DH_CS_CYS"/>
</dbReference>
<evidence type="ECO:0000256" key="6">
    <source>
        <dbReference type="RuleBase" id="RU003345"/>
    </source>
</evidence>
<dbReference type="Pfam" id="PF00171">
    <property type="entry name" value="Aldedh"/>
    <property type="match status" value="1"/>
</dbReference>
<evidence type="ECO:0000256" key="2">
    <source>
        <dbReference type="ARBA" id="ARBA00023002"/>
    </source>
</evidence>
<dbReference type="PROSITE" id="PS00687">
    <property type="entry name" value="ALDEHYDE_DEHYDR_GLU"/>
    <property type="match status" value="1"/>
</dbReference>
<dbReference type="CDD" id="cd07098">
    <property type="entry name" value="ALDH_F15-22"/>
    <property type="match status" value="1"/>
</dbReference>
<evidence type="ECO:0000256" key="1">
    <source>
        <dbReference type="ARBA" id="ARBA00009986"/>
    </source>
</evidence>
<dbReference type="EMBL" id="CAVMBE010000051">
    <property type="protein sequence ID" value="CAK4031634.1"/>
    <property type="molecule type" value="Genomic_DNA"/>
</dbReference>
<protein>
    <recommendedName>
        <fullName evidence="3">aldehyde dehydrogenase (NAD(+))</fullName>
        <ecNumber evidence="3">1.2.1.3</ecNumber>
    </recommendedName>
</protein>
<evidence type="ECO:0000313" key="8">
    <source>
        <dbReference type="EMBL" id="CAK4031634.1"/>
    </source>
</evidence>
<dbReference type="InterPro" id="IPR029510">
    <property type="entry name" value="Ald_DH_CS_GLU"/>
</dbReference>
<dbReference type="PANTHER" id="PTHR11699">
    <property type="entry name" value="ALDEHYDE DEHYDROGENASE-RELATED"/>
    <property type="match status" value="1"/>
</dbReference>
<dbReference type="SUPFAM" id="SSF53720">
    <property type="entry name" value="ALDH-like"/>
    <property type="match status" value="1"/>
</dbReference>
<feature type="active site" evidence="5">
    <location>
        <position position="309"/>
    </location>
</feature>
<proteinExistence type="inferred from homology"/>
<comment type="similarity">
    <text evidence="1 6">Belongs to the aldehyde dehydrogenase family.</text>
</comment>
<evidence type="ECO:0000313" key="9">
    <source>
        <dbReference type="Proteomes" id="UP001296104"/>
    </source>
</evidence>
<evidence type="ECO:0000256" key="3">
    <source>
        <dbReference type="ARBA" id="ARBA00024226"/>
    </source>
</evidence>
<comment type="catalytic activity">
    <reaction evidence="4">
        <text>an aldehyde + NAD(+) + H2O = a carboxylate + NADH + 2 H(+)</text>
        <dbReference type="Rhea" id="RHEA:16185"/>
        <dbReference type="ChEBI" id="CHEBI:15377"/>
        <dbReference type="ChEBI" id="CHEBI:15378"/>
        <dbReference type="ChEBI" id="CHEBI:17478"/>
        <dbReference type="ChEBI" id="CHEBI:29067"/>
        <dbReference type="ChEBI" id="CHEBI:57540"/>
        <dbReference type="ChEBI" id="CHEBI:57945"/>
        <dbReference type="EC" id="1.2.1.3"/>
    </reaction>
</comment>
<evidence type="ECO:0000256" key="5">
    <source>
        <dbReference type="PROSITE-ProRule" id="PRU10007"/>
    </source>
</evidence>
<dbReference type="FunFam" id="3.40.605.10:FF:000014">
    <property type="entry name" value="aldehyde dehydrogenase 22A1"/>
    <property type="match status" value="1"/>
</dbReference>
<feature type="domain" description="Aldehyde dehydrogenase" evidence="7">
    <location>
        <begin position="72"/>
        <end position="556"/>
    </location>
</feature>
<evidence type="ECO:0000259" key="7">
    <source>
        <dbReference type="Pfam" id="PF00171"/>
    </source>
</evidence>
<dbReference type="EC" id="1.2.1.3" evidence="3"/>
<dbReference type="FunFam" id="3.40.309.10:FF:000024">
    <property type="entry name" value="Betaine aldehyde dehydrogenase"/>
    <property type="match status" value="1"/>
</dbReference>
<dbReference type="GO" id="GO:0004029">
    <property type="term" value="F:aldehyde dehydrogenase (NAD+) activity"/>
    <property type="evidence" value="ECO:0007669"/>
    <property type="project" value="UniProtKB-EC"/>
</dbReference>
<gene>
    <name evidence="8" type="ORF">LECACI_7A006792</name>
</gene>
<name>A0AAI8Z353_9PEZI</name>
<accession>A0AAI8Z353</accession>
<comment type="caution">
    <text evidence="8">The sequence shown here is derived from an EMBL/GenBank/DDBJ whole genome shotgun (WGS) entry which is preliminary data.</text>
</comment>
<dbReference type="PROSITE" id="PS00070">
    <property type="entry name" value="ALDEHYDE_DEHYDR_CYS"/>
    <property type="match status" value="1"/>
</dbReference>
<sequence>MDASPRWTAALDARWIATATCLAIVWLLLLYRVWRSQAAQAVAFSLPAPEQCKRGWVGREVERASIQVPGGSTAIQCYAPATGHFLGLVNPATPDGIDRIVAKAAAAQQHWRRTTFAQRRKVLRTLLQFLLENEEDIVRAACRDSGKTRTDAIFGEVLVTVEKIKWTIKHGEKALRPDKRPTNLLMFYKDNEIRYEPLGVVAACVSWNYPFHNLMGPIISSIFAGNAIIIKNSEQTAWSSAYYCSIVREALHACRCDPNLVHAISCWPPTADHLTSHPGISHVTFVGSKPVAHQVARSAAKSLTPLCVELGGKDAAVVLDQPNGRAMSKGELGRVASIIMRGVFQSAGQNCVGIERVIALPAAYDALLEILEPRIKALRLGNDLDWEEDAQEGVDVGAMISPASFDRLEGLIAEARAQGARLLAGGHRYRHGKYPQGHYFTPTLIVDVTSQMRIAQEELFAPVCVMMRADSVEEAVKITNSTEFGLGCSVFGPTSTSKARQNLQQVTDAAKAGMVAVNDFAAYYVVQLPFGGVGGSGYGRFAGAEGLRSVCNAKSICSDKWPAMIQTAIPGPLDYPMRPTSHDTARAMVEVVGYEGALGKFRGIRRLAGF</sequence>